<gene>
    <name evidence="6 8" type="primary">arcA</name>
    <name evidence="8" type="ORF">CR205_18290</name>
</gene>
<dbReference type="RefSeq" id="WP_110521610.1">
    <property type="nucleotide sequence ID" value="NZ_PDOF01000004.1"/>
</dbReference>
<feature type="active site" description="Amidino-cysteine intermediate" evidence="6 7">
    <location>
        <position position="402"/>
    </location>
</feature>
<dbReference type="PRINTS" id="PR01466">
    <property type="entry name" value="ARGDEIMINASE"/>
</dbReference>
<dbReference type="NCBIfam" id="NF002381">
    <property type="entry name" value="PRK01388.1"/>
    <property type="match status" value="1"/>
</dbReference>
<comment type="catalytic activity">
    <reaction evidence="5 6">
        <text>L-arginine + H2O = L-citrulline + NH4(+)</text>
        <dbReference type="Rhea" id="RHEA:19597"/>
        <dbReference type="ChEBI" id="CHEBI:15377"/>
        <dbReference type="ChEBI" id="CHEBI:28938"/>
        <dbReference type="ChEBI" id="CHEBI:32682"/>
        <dbReference type="ChEBI" id="CHEBI:57743"/>
        <dbReference type="EC" id="3.5.3.6"/>
    </reaction>
</comment>
<evidence type="ECO:0000313" key="8">
    <source>
        <dbReference type="EMBL" id="PYZ95484.1"/>
    </source>
</evidence>
<dbReference type="Gene3D" id="1.10.3930.10">
    <property type="entry name" value="Arginine deiminase"/>
    <property type="match status" value="1"/>
</dbReference>
<dbReference type="EMBL" id="PDOF01000004">
    <property type="protein sequence ID" value="PYZ95484.1"/>
    <property type="molecule type" value="Genomic_DNA"/>
</dbReference>
<dbReference type="PANTHER" id="PTHR47271">
    <property type="entry name" value="ARGININE DEIMINASE"/>
    <property type="match status" value="1"/>
</dbReference>
<name>A0A2W0H123_9BACI</name>
<evidence type="ECO:0000313" key="9">
    <source>
        <dbReference type="Proteomes" id="UP000248066"/>
    </source>
</evidence>
<keyword evidence="4 6" id="KW-0378">Hydrolase</keyword>
<comment type="caution">
    <text evidence="8">The sequence shown here is derived from an EMBL/GenBank/DDBJ whole genome shotgun (WGS) entry which is preliminary data.</text>
</comment>
<dbReference type="InterPro" id="IPR003876">
    <property type="entry name" value="Arg_deiminase"/>
</dbReference>
<dbReference type="GO" id="GO:0016990">
    <property type="term" value="F:arginine deiminase activity"/>
    <property type="evidence" value="ECO:0007669"/>
    <property type="project" value="UniProtKB-UniRule"/>
</dbReference>
<reference evidence="8 9" key="1">
    <citation type="submission" date="2017-10" db="EMBL/GenBank/DDBJ databases">
        <title>Bacillus sp. nov., a halophilic bacterium isolated from a Yangshapao Lake.</title>
        <authorList>
            <person name="Wang H."/>
        </authorList>
    </citation>
    <scope>NUCLEOTIDE SEQUENCE [LARGE SCALE GENOMIC DNA]</scope>
    <source>
        <strain evidence="8 9">YSP-3</strain>
    </source>
</reference>
<evidence type="ECO:0000256" key="2">
    <source>
        <dbReference type="ARBA" id="ARBA00010206"/>
    </source>
</evidence>
<dbReference type="SUPFAM" id="SSF55909">
    <property type="entry name" value="Pentein"/>
    <property type="match status" value="1"/>
</dbReference>
<comment type="similarity">
    <text evidence="2 6">Belongs to the arginine deiminase family.</text>
</comment>
<dbReference type="UniPathway" id="UPA00254">
    <property type="reaction ID" value="UER00364"/>
</dbReference>
<dbReference type="OrthoDB" id="9807502at2"/>
<comment type="subcellular location">
    <subcellularLocation>
        <location evidence="6">Cytoplasm</location>
    </subcellularLocation>
</comment>
<dbReference type="Pfam" id="PF02274">
    <property type="entry name" value="ADI"/>
    <property type="match status" value="1"/>
</dbReference>
<dbReference type="Gene3D" id="3.75.10.10">
    <property type="entry name" value="L-arginine/glycine Amidinotransferase, Chain A"/>
    <property type="match status" value="1"/>
</dbReference>
<proteinExistence type="inferred from homology"/>
<dbReference type="NCBIfam" id="TIGR01078">
    <property type="entry name" value="arcA"/>
    <property type="match status" value="1"/>
</dbReference>
<evidence type="ECO:0000256" key="5">
    <source>
        <dbReference type="ARBA" id="ARBA00049429"/>
    </source>
</evidence>
<accession>A0A2W0H123</accession>
<evidence type="ECO:0000256" key="4">
    <source>
        <dbReference type="ARBA" id="ARBA00022801"/>
    </source>
</evidence>
<organism evidence="8 9">
    <name type="scientific">Alteribacter lacisalsi</name>
    <dbReference type="NCBI Taxonomy" id="2045244"/>
    <lineage>
        <taxon>Bacteria</taxon>
        <taxon>Bacillati</taxon>
        <taxon>Bacillota</taxon>
        <taxon>Bacilli</taxon>
        <taxon>Bacillales</taxon>
        <taxon>Bacillaceae</taxon>
        <taxon>Alteribacter</taxon>
    </lineage>
</organism>
<evidence type="ECO:0000256" key="3">
    <source>
        <dbReference type="ARBA" id="ARBA00022503"/>
    </source>
</evidence>
<sequence>MTYPGPLNIHSEIGRLESVIVKRPGYEVENLTPDTLKHLLFDDIPYLPAIQREHDEFTDRLRKRGTEVLYLEKLLAEALDDTIVREQFLDQMIRESQSNIQCSSQTLKEYLRSFATEDFVAKVMGGVRKSEIGPDRKTNLYEMMEDHHPFYLDPMPNLYFTRDPSCVIGTGISINTMAEDARKRESVFMDYIIRYHPRFRDTDVPRWYDRSSHFPLEGGDQLILNEQTVAVGVSARTTPQAIEEMARNLFAGNPSFTQVVAVEIPKSRAFMHLDTVFTMVDRDQFSIHPAIHGPGGEMRIYIIRPGMENGKVEIEERTHILDTLKEVLGLSEVGLIECGGGDEIAAAREQWNDGSNTLAISPGVVVTYDRNYVSNQCLREAGIEVIEIPSSELSRGRGGPRCMSMPLVRAEVR</sequence>
<dbReference type="Proteomes" id="UP000248066">
    <property type="component" value="Unassembled WGS sequence"/>
</dbReference>
<keyword evidence="9" id="KW-1185">Reference proteome</keyword>
<evidence type="ECO:0000256" key="1">
    <source>
        <dbReference type="ARBA" id="ARBA00005213"/>
    </source>
</evidence>
<dbReference type="GO" id="GO:0005737">
    <property type="term" value="C:cytoplasm"/>
    <property type="evidence" value="ECO:0007669"/>
    <property type="project" value="UniProtKB-SubCell"/>
</dbReference>
<dbReference type="GO" id="GO:0019546">
    <property type="term" value="P:L-arginine deiminase pathway"/>
    <property type="evidence" value="ECO:0007669"/>
    <property type="project" value="UniProtKB-UniRule"/>
</dbReference>
<dbReference type="EC" id="3.5.3.6" evidence="6"/>
<comment type="pathway">
    <text evidence="1 6">Amino-acid degradation; L-arginine degradation via ADI pathway; carbamoyl phosphate from L-arginine: step 1/2.</text>
</comment>
<dbReference type="HAMAP" id="MF_00242">
    <property type="entry name" value="Arg_deiminase"/>
    <property type="match status" value="1"/>
</dbReference>
<dbReference type="PIRSF" id="PIRSF006356">
    <property type="entry name" value="Arg_deiminase"/>
    <property type="match status" value="1"/>
</dbReference>
<protein>
    <recommendedName>
        <fullName evidence="6">Arginine deiminase</fullName>
        <shortName evidence="6">ADI</shortName>
        <ecNumber evidence="6">3.5.3.6</ecNumber>
    </recommendedName>
    <alternativeName>
        <fullName evidence="6">Arginine dihydrolase</fullName>
        <shortName evidence="6">AD</shortName>
    </alternativeName>
</protein>
<dbReference type="AlphaFoldDB" id="A0A2W0H123"/>
<evidence type="ECO:0000256" key="6">
    <source>
        <dbReference type="HAMAP-Rule" id="MF_00242"/>
    </source>
</evidence>
<evidence type="ECO:0000256" key="7">
    <source>
        <dbReference type="PIRSR" id="PIRSR006356-1"/>
    </source>
</evidence>
<keyword evidence="3 6" id="KW-0056">Arginine metabolism</keyword>
<dbReference type="PANTHER" id="PTHR47271:SF2">
    <property type="entry name" value="ARGININE DEIMINASE"/>
    <property type="match status" value="1"/>
</dbReference>
<keyword evidence="6" id="KW-0963">Cytoplasm</keyword>